<keyword evidence="10" id="KW-0547">Nucleotide-binding</keyword>
<dbReference type="Gene3D" id="3.30.930.10">
    <property type="entry name" value="Bira Bifunctional Protein, Domain 2"/>
    <property type="match status" value="1"/>
</dbReference>
<evidence type="ECO:0000256" key="11">
    <source>
        <dbReference type="ARBA" id="ARBA00022840"/>
    </source>
</evidence>
<dbReference type="EC" id="6.1.1.20" evidence="5"/>
<comment type="subunit">
    <text evidence="4">Tetramer of two alpha and two beta subunits.</text>
</comment>
<name>A0A6J6GY61_9ZZZZ</name>
<keyword evidence="12" id="KW-0460">Magnesium</keyword>
<dbReference type="Pfam" id="PF01409">
    <property type="entry name" value="tRNA-synt_2d"/>
    <property type="match status" value="1"/>
</dbReference>
<reference evidence="19" key="1">
    <citation type="submission" date="2020-05" db="EMBL/GenBank/DDBJ databases">
        <authorList>
            <person name="Chiriac C."/>
            <person name="Salcher M."/>
            <person name="Ghai R."/>
            <person name="Kavagutti S V."/>
        </authorList>
    </citation>
    <scope>NUCLEOTIDE SEQUENCE</scope>
</reference>
<evidence type="ECO:0000313" key="19">
    <source>
        <dbReference type="EMBL" id="CAB4606317.1"/>
    </source>
</evidence>
<comment type="subcellular location">
    <subcellularLocation>
        <location evidence="2">Cytoplasm</location>
    </subcellularLocation>
</comment>
<evidence type="ECO:0000256" key="14">
    <source>
        <dbReference type="ARBA" id="ARBA00023146"/>
    </source>
</evidence>
<dbReference type="SUPFAM" id="SSF46589">
    <property type="entry name" value="tRNA-binding arm"/>
    <property type="match status" value="1"/>
</dbReference>
<dbReference type="PANTHER" id="PTHR11538">
    <property type="entry name" value="PHENYLALANYL-TRNA SYNTHETASE"/>
    <property type="match status" value="1"/>
</dbReference>
<evidence type="ECO:0000256" key="2">
    <source>
        <dbReference type="ARBA" id="ARBA00004496"/>
    </source>
</evidence>
<dbReference type="InterPro" id="IPR004188">
    <property type="entry name" value="Phe-tRNA_ligase_II_N"/>
</dbReference>
<organism evidence="19">
    <name type="scientific">freshwater metagenome</name>
    <dbReference type="NCBI Taxonomy" id="449393"/>
    <lineage>
        <taxon>unclassified sequences</taxon>
        <taxon>metagenomes</taxon>
        <taxon>ecological metagenomes</taxon>
    </lineage>
</organism>
<keyword evidence="13" id="KW-0648">Protein biosynthesis</keyword>
<evidence type="ECO:0000259" key="17">
    <source>
        <dbReference type="PROSITE" id="PS50862"/>
    </source>
</evidence>
<dbReference type="EMBL" id="CAEZUZ010000001">
    <property type="protein sequence ID" value="CAB4606317.1"/>
    <property type="molecule type" value="Genomic_DNA"/>
</dbReference>
<dbReference type="InterPro" id="IPR006195">
    <property type="entry name" value="aa-tRNA-synth_II"/>
</dbReference>
<evidence type="ECO:0000256" key="16">
    <source>
        <dbReference type="ARBA" id="ARBA00049255"/>
    </source>
</evidence>
<dbReference type="InterPro" id="IPR004529">
    <property type="entry name" value="Phe-tRNA-synth_IIc_asu"/>
</dbReference>
<dbReference type="InterPro" id="IPR045864">
    <property type="entry name" value="aa-tRNA-synth_II/BPL/LPL"/>
</dbReference>
<sequence length="345" mass="38021">MSTTPTSEHQQLAAALTEGLALIAASGSSEDLRGVMSSLTGKKGPIAALKSSLGKVADIEARKELGQLVNEALVTLQQASEAHSRTLRAGEFAAQIASERLDISEVAMSAQATRRRGRMHLVTQATERLEDVFIGLGFQIAEGPEVETDFYNFEALNMPPSHPARSMWDTLFIESDVEGSVVLRTHTSPVQIRVMQDWPPPIYAVMPGRVFRKETPDATHMPVFHQIEGLVIDRGITFADLAGTIESFTKAFFGEGFTSRLRPSYFPFTEPSAEFDIRRPDGSWIELGGCGMVHPHVLRAGGLDPDEWSGFAFGFGIDRMAKERHGVDDIRDMYSDDIRFTEQFS</sequence>
<evidence type="ECO:0000256" key="9">
    <source>
        <dbReference type="ARBA" id="ARBA00022723"/>
    </source>
</evidence>
<evidence type="ECO:0000256" key="10">
    <source>
        <dbReference type="ARBA" id="ARBA00022741"/>
    </source>
</evidence>
<dbReference type="InterPro" id="IPR022911">
    <property type="entry name" value="Phe_tRNA_ligase_alpha1_bac"/>
</dbReference>
<evidence type="ECO:0000256" key="15">
    <source>
        <dbReference type="ARBA" id="ARBA00030612"/>
    </source>
</evidence>
<dbReference type="GO" id="GO:0004826">
    <property type="term" value="F:phenylalanine-tRNA ligase activity"/>
    <property type="evidence" value="ECO:0007669"/>
    <property type="project" value="UniProtKB-EC"/>
</dbReference>
<feature type="domain" description="Aminoacyl-transfer RNA synthetases class-II family profile" evidence="17">
    <location>
        <begin position="129"/>
        <end position="321"/>
    </location>
</feature>
<comment type="cofactor">
    <cofactor evidence="1">
        <name>Mg(2+)</name>
        <dbReference type="ChEBI" id="CHEBI:18420"/>
    </cofactor>
</comment>
<dbReference type="InterPro" id="IPR010978">
    <property type="entry name" value="tRNA-bd_arm"/>
</dbReference>
<dbReference type="GO" id="GO:0000049">
    <property type="term" value="F:tRNA binding"/>
    <property type="evidence" value="ECO:0007669"/>
    <property type="project" value="InterPro"/>
</dbReference>
<dbReference type="GO" id="GO:0005524">
    <property type="term" value="F:ATP binding"/>
    <property type="evidence" value="ECO:0007669"/>
    <property type="project" value="UniProtKB-KW"/>
</dbReference>
<dbReference type="HAMAP" id="MF_00281">
    <property type="entry name" value="Phe_tRNA_synth_alpha1"/>
    <property type="match status" value="1"/>
</dbReference>
<evidence type="ECO:0000256" key="3">
    <source>
        <dbReference type="ARBA" id="ARBA00010207"/>
    </source>
</evidence>
<accession>A0A6J6GY61</accession>
<keyword evidence="9" id="KW-0479">Metal-binding</keyword>
<dbReference type="Pfam" id="PF02912">
    <property type="entry name" value="Phe_tRNA-synt_N"/>
    <property type="match status" value="1"/>
</dbReference>
<keyword evidence="8" id="KW-0436">Ligase</keyword>
<gene>
    <name evidence="18" type="ORF">UFOPK1808_00121</name>
    <name evidence="19" type="ORF">UFOPK1889_00009</name>
</gene>
<dbReference type="AlphaFoldDB" id="A0A6J6GY61"/>
<evidence type="ECO:0000256" key="12">
    <source>
        <dbReference type="ARBA" id="ARBA00022842"/>
    </source>
</evidence>
<evidence type="ECO:0000256" key="4">
    <source>
        <dbReference type="ARBA" id="ARBA00011209"/>
    </source>
</evidence>
<evidence type="ECO:0000256" key="1">
    <source>
        <dbReference type="ARBA" id="ARBA00001946"/>
    </source>
</evidence>
<comment type="catalytic activity">
    <reaction evidence="16">
        <text>tRNA(Phe) + L-phenylalanine + ATP = L-phenylalanyl-tRNA(Phe) + AMP + diphosphate + H(+)</text>
        <dbReference type="Rhea" id="RHEA:19413"/>
        <dbReference type="Rhea" id="RHEA-COMP:9668"/>
        <dbReference type="Rhea" id="RHEA-COMP:9699"/>
        <dbReference type="ChEBI" id="CHEBI:15378"/>
        <dbReference type="ChEBI" id="CHEBI:30616"/>
        <dbReference type="ChEBI" id="CHEBI:33019"/>
        <dbReference type="ChEBI" id="CHEBI:58095"/>
        <dbReference type="ChEBI" id="CHEBI:78442"/>
        <dbReference type="ChEBI" id="CHEBI:78531"/>
        <dbReference type="ChEBI" id="CHEBI:456215"/>
        <dbReference type="EC" id="6.1.1.20"/>
    </reaction>
</comment>
<evidence type="ECO:0000256" key="6">
    <source>
        <dbReference type="ARBA" id="ARBA00015409"/>
    </source>
</evidence>
<keyword evidence="7" id="KW-0963">Cytoplasm</keyword>
<dbReference type="InterPro" id="IPR002319">
    <property type="entry name" value="Phenylalanyl-tRNA_Synthase"/>
</dbReference>
<proteinExistence type="inferred from homology"/>
<evidence type="ECO:0000256" key="8">
    <source>
        <dbReference type="ARBA" id="ARBA00022598"/>
    </source>
</evidence>
<dbReference type="GO" id="GO:0005737">
    <property type="term" value="C:cytoplasm"/>
    <property type="evidence" value="ECO:0007669"/>
    <property type="project" value="UniProtKB-SubCell"/>
</dbReference>
<comment type="similarity">
    <text evidence="3">Belongs to the class-II aminoacyl-tRNA synthetase family. Phe-tRNA synthetase alpha subunit type 1 subfamily.</text>
</comment>
<dbReference type="GO" id="GO:0046872">
    <property type="term" value="F:metal ion binding"/>
    <property type="evidence" value="ECO:0007669"/>
    <property type="project" value="UniProtKB-KW"/>
</dbReference>
<evidence type="ECO:0000256" key="13">
    <source>
        <dbReference type="ARBA" id="ARBA00022917"/>
    </source>
</evidence>
<dbReference type="CDD" id="cd00496">
    <property type="entry name" value="PheRS_alpha_core"/>
    <property type="match status" value="1"/>
</dbReference>
<keyword evidence="11" id="KW-0067">ATP-binding</keyword>
<evidence type="ECO:0000256" key="7">
    <source>
        <dbReference type="ARBA" id="ARBA00022490"/>
    </source>
</evidence>
<dbReference type="NCBIfam" id="TIGR00468">
    <property type="entry name" value="pheS"/>
    <property type="match status" value="1"/>
</dbReference>
<dbReference type="EMBL" id="CAEZUL010000006">
    <property type="protein sequence ID" value="CAB4590430.1"/>
    <property type="molecule type" value="Genomic_DNA"/>
</dbReference>
<dbReference type="PANTHER" id="PTHR11538:SF41">
    <property type="entry name" value="PHENYLALANINE--TRNA LIGASE, MITOCHONDRIAL"/>
    <property type="match status" value="1"/>
</dbReference>
<dbReference type="GO" id="GO:0006432">
    <property type="term" value="P:phenylalanyl-tRNA aminoacylation"/>
    <property type="evidence" value="ECO:0007669"/>
    <property type="project" value="InterPro"/>
</dbReference>
<keyword evidence="14" id="KW-0030">Aminoacyl-tRNA synthetase</keyword>
<dbReference type="PROSITE" id="PS50862">
    <property type="entry name" value="AA_TRNA_LIGASE_II"/>
    <property type="match status" value="1"/>
</dbReference>
<evidence type="ECO:0000256" key="5">
    <source>
        <dbReference type="ARBA" id="ARBA00012814"/>
    </source>
</evidence>
<protein>
    <recommendedName>
        <fullName evidence="6">Phenylalanine--tRNA ligase alpha subunit</fullName>
        <ecNumber evidence="5">6.1.1.20</ecNumber>
    </recommendedName>
    <alternativeName>
        <fullName evidence="15">Phenylalanyl-tRNA synthetase alpha subunit</fullName>
    </alternativeName>
</protein>
<evidence type="ECO:0000313" key="18">
    <source>
        <dbReference type="EMBL" id="CAB4590430.1"/>
    </source>
</evidence>
<dbReference type="SUPFAM" id="SSF55681">
    <property type="entry name" value="Class II aaRS and biotin synthetases"/>
    <property type="match status" value="1"/>
</dbReference>